<proteinExistence type="predicted"/>
<dbReference type="RefSeq" id="XP_009542952.1">
    <property type="nucleotide sequence ID" value="XM_009544657.1"/>
</dbReference>
<dbReference type="EMBL" id="KI925455">
    <property type="protein sequence ID" value="ETW86189.1"/>
    <property type="molecule type" value="Genomic_DNA"/>
</dbReference>
<gene>
    <name evidence="1" type="ORF">HETIRDRAFT_167587</name>
</gene>
<reference evidence="1 2" key="1">
    <citation type="journal article" date="2012" name="New Phytol.">
        <title>Insight into trade-off between wood decay and parasitism from the genome of a fungal forest pathogen.</title>
        <authorList>
            <person name="Olson A."/>
            <person name="Aerts A."/>
            <person name="Asiegbu F."/>
            <person name="Belbahri L."/>
            <person name="Bouzid O."/>
            <person name="Broberg A."/>
            <person name="Canback B."/>
            <person name="Coutinho P.M."/>
            <person name="Cullen D."/>
            <person name="Dalman K."/>
            <person name="Deflorio G."/>
            <person name="van Diepen L.T."/>
            <person name="Dunand C."/>
            <person name="Duplessis S."/>
            <person name="Durling M."/>
            <person name="Gonthier P."/>
            <person name="Grimwood J."/>
            <person name="Fossdal C.G."/>
            <person name="Hansson D."/>
            <person name="Henrissat B."/>
            <person name="Hietala A."/>
            <person name="Himmelstrand K."/>
            <person name="Hoffmeister D."/>
            <person name="Hogberg N."/>
            <person name="James T.Y."/>
            <person name="Karlsson M."/>
            <person name="Kohler A."/>
            <person name="Kues U."/>
            <person name="Lee Y.H."/>
            <person name="Lin Y.C."/>
            <person name="Lind M."/>
            <person name="Lindquist E."/>
            <person name="Lombard V."/>
            <person name="Lucas S."/>
            <person name="Lunden K."/>
            <person name="Morin E."/>
            <person name="Murat C."/>
            <person name="Park J."/>
            <person name="Raffaello T."/>
            <person name="Rouze P."/>
            <person name="Salamov A."/>
            <person name="Schmutz J."/>
            <person name="Solheim H."/>
            <person name="Stahlberg J."/>
            <person name="Velez H."/>
            <person name="de Vries R.P."/>
            <person name="Wiebenga A."/>
            <person name="Woodward S."/>
            <person name="Yakovlev I."/>
            <person name="Garbelotto M."/>
            <person name="Martin F."/>
            <person name="Grigoriev I.V."/>
            <person name="Stenlid J."/>
        </authorList>
    </citation>
    <scope>NUCLEOTIDE SEQUENCE [LARGE SCALE GENOMIC DNA]</scope>
    <source>
        <strain evidence="1 2">TC 32-1</strain>
    </source>
</reference>
<accession>W4KKD7</accession>
<keyword evidence="2" id="KW-1185">Reference proteome</keyword>
<sequence>MSCRTLCCHVQFTKRTGQCGGDTVSVYELLVIQSLEYFRRLARFESEKNWYSFDYIVKKEWAN</sequence>
<organism evidence="1 2">
    <name type="scientific">Heterobasidion irregulare (strain TC 32-1)</name>
    <dbReference type="NCBI Taxonomy" id="747525"/>
    <lineage>
        <taxon>Eukaryota</taxon>
        <taxon>Fungi</taxon>
        <taxon>Dikarya</taxon>
        <taxon>Basidiomycota</taxon>
        <taxon>Agaricomycotina</taxon>
        <taxon>Agaricomycetes</taxon>
        <taxon>Russulales</taxon>
        <taxon>Bondarzewiaceae</taxon>
        <taxon>Heterobasidion</taxon>
        <taxon>Heterobasidion annosum species complex</taxon>
    </lineage>
</organism>
<evidence type="ECO:0000313" key="1">
    <source>
        <dbReference type="EMBL" id="ETW86189.1"/>
    </source>
</evidence>
<dbReference type="GeneID" id="20668124"/>
<dbReference type="InParanoid" id="W4KKD7"/>
<protein>
    <submittedName>
        <fullName evidence="1">Uncharacterized protein</fullName>
    </submittedName>
</protein>
<evidence type="ECO:0000313" key="2">
    <source>
        <dbReference type="Proteomes" id="UP000030671"/>
    </source>
</evidence>
<dbReference type="HOGENOM" id="CLU_2886064_0_0_1"/>
<dbReference type="KEGG" id="hir:HETIRDRAFT_167587"/>
<name>W4KKD7_HETIT</name>
<dbReference type="AlphaFoldDB" id="W4KKD7"/>
<dbReference type="Proteomes" id="UP000030671">
    <property type="component" value="Unassembled WGS sequence"/>
</dbReference>